<organism evidence="1">
    <name type="scientific">Arundo donax</name>
    <name type="common">Giant reed</name>
    <name type="synonym">Donax arundinaceus</name>
    <dbReference type="NCBI Taxonomy" id="35708"/>
    <lineage>
        <taxon>Eukaryota</taxon>
        <taxon>Viridiplantae</taxon>
        <taxon>Streptophyta</taxon>
        <taxon>Embryophyta</taxon>
        <taxon>Tracheophyta</taxon>
        <taxon>Spermatophyta</taxon>
        <taxon>Magnoliopsida</taxon>
        <taxon>Liliopsida</taxon>
        <taxon>Poales</taxon>
        <taxon>Poaceae</taxon>
        <taxon>PACMAD clade</taxon>
        <taxon>Arundinoideae</taxon>
        <taxon>Arundineae</taxon>
        <taxon>Arundo</taxon>
    </lineage>
</organism>
<reference evidence="1" key="2">
    <citation type="journal article" date="2015" name="Data Brief">
        <title>Shoot transcriptome of the giant reed, Arundo donax.</title>
        <authorList>
            <person name="Barrero R.A."/>
            <person name="Guerrero F.D."/>
            <person name="Moolhuijzen P."/>
            <person name="Goolsby J.A."/>
            <person name="Tidwell J."/>
            <person name="Bellgard S.E."/>
            <person name="Bellgard M.I."/>
        </authorList>
    </citation>
    <scope>NUCLEOTIDE SEQUENCE</scope>
    <source>
        <tissue evidence="1">Shoot tissue taken approximately 20 cm above the soil surface</tissue>
    </source>
</reference>
<reference evidence="1" key="1">
    <citation type="submission" date="2014-09" db="EMBL/GenBank/DDBJ databases">
        <authorList>
            <person name="Magalhaes I.L.F."/>
            <person name="Oliveira U."/>
            <person name="Santos F.R."/>
            <person name="Vidigal T.H.D.A."/>
            <person name="Brescovit A.D."/>
            <person name="Santos A.J."/>
        </authorList>
    </citation>
    <scope>NUCLEOTIDE SEQUENCE</scope>
    <source>
        <tissue evidence="1">Shoot tissue taken approximately 20 cm above the soil surface</tissue>
    </source>
</reference>
<dbReference type="EMBL" id="GBRH01235045">
    <property type="protein sequence ID" value="JAD62850.1"/>
    <property type="molecule type" value="Transcribed_RNA"/>
</dbReference>
<accession>A0A0A9BNN9</accession>
<name>A0A0A9BNN9_ARUDO</name>
<evidence type="ECO:0000313" key="1">
    <source>
        <dbReference type="EMBL" id="JAD62850.1"/>
    </source>
</evidence>
<proteinExistence type="predicted"/>
<sequence length="11" mass="1317">MILALYPLLNR</sequence>
<protein>
    <submittedName>
        <fullName evidence="1">Uncharacterized protein</fullName>
    </submittedName>
</protein>